<evidence type="ECO:0000256" key="1">
    <source>
        <dbReference type="SAM" id="Coils"/>
    </source>
</evidence>
<dbReference type="EMBL" id="CM017887">
    <property type="protein sequence ID" value="KAG1371020.1"/>
    <property type="molecule type" value="Genomic_DNA"/>
</dbReference>
<name>A0A8K0IXM3_COCNU</name>
<reference evidence="2" key="2">
    <citation type="submission" date="2019-07" db="EMBL/GenBank/DDBJ databases">
        <authorList>
            <person name="Yang Y."/>
            <person name="Bocs S."/>
            <person name="Baudouin L."/>
        </authorList>
    </citation>
    <scope>NUCLEOTIDE SEQUENCE</scope>
    <source>
        <tissue evidence="2">Spear leaf of Hainan Tall coconut</tissue>
    </source>
</reference>
<keyword evidence="1" id="KW-0175">Coiled coil</keyword>
<feature type="coiled-coil region" evidence="1">
    <location>
        <begin position="11"/>
        <end position="38"/>
    </location>
</feature>
<evidence type="ECO:0000313" key="3">
    <source>
        <dbReference type="Proteomes" id="UP000797356"/>
    </source>
</evidence>
<dbReference type="AlphaFoldDB" id="A0A8K0IXM3"/>
<comment type="caution">
    <text evidence="2">The sequence shown here is derived from an EMBL/GenBank/DDBJ whole genome shotgun (WGS) entry which is preliminary data.</text>
</comment>
<keyword evidence="3" id="KW-1185">Reference proteome</keyword>
<sequence>MVNLDNAHFEAERFAAKAKEAETKAKYLQKEIRKLKKDLSTADAVGSRRKQQDQLLRLLRVMLKLPKRQLRVSSFQVDYYLSLFYSKMIVAMVNLDNAHFEAERFAAKAKEAETKAKYLQKEIRKLKKDLSTADAVGSRRKQQDQLLRLLRVMLKLPKRQLRWHFRKLNLPTRRLKDSGRRKKPSC</sequence>
<gene>
    <name evidence="2" type="ORF">COCNU_16G001140</name>
</gene>
<reference evidence="2" key="1">
    <citation type="journal article" date="2017" name="Gigascience">
        <title>The genome draft of coconut (Cocos nucifera).</title>
        <authorList>
            <person name="Xiao Y."/>
            <person name="Xu P."/>
            <person name="Fan H."/>
            <person name="Baudouin L."/>
            <person name="Xia W."/>
            <person name="Bocs S."/>
            <person name="Xu J."/>
            <person name="Li Q."/>
            <person name="Guo A."/>
            <person name="Zhou L."/>
            <person name="Li J."/>
            <person name="Wu Y."/>
            <person name="Ma Z."/>
            <person name="Armero A."/>
            <person name="Issali A.E."/>
            <person name="Liu N."/>
            <person name="Peng M."/>
            <person name="Yang Y."/>
        </authorList>
    </citation>
    <scope>NUCLEOTIDE SEQUENCE</scope>
    <source>
        <tissue evidence="2">Spear leaf of Hainan Tall coconut</tissue>
    </source>
</reference>
<accession>A0A8K0IXM3</accession>
<evidence type="ECO:0000313" key="2">
    <source>
        <dbReference type="EMBL" id="KAG1371020.1"/>
    </source>
</evidence>
<organism evidence="2 3">
    <name type="scientific">Cocos nucifera</name>
    <name type="common">Coconut palm</name>
    <dbReference type="NCBI Taxonomy" id="13894"/>
    <lineage>
        <taxon>Eukaryota</taxon>
        <taxon>Viridiplantae</taxon>
        <taxon>Streptophyta</taxon>
        <taxon>Embryophyta</taxon>
        <taxon>Tracheophyta</taxon>
        <taxon>Spermatophyta</taxon>
        <taxon>Magnoliopsida</taxon>
        <taxon>Liliopsida</taxon>
        <taxon>Arecaceae</taxon>
        <taxon>Arecoideae</taxon>
        <taxon>Cocoseae</taxon>
        <taxon>Attaleinae</taxon>
        <taxon>Cocos</taxon>
    </lineage>
</organism>
<proteinExistence type="predicted"/>
<protein>
    <submittedName>
        <fullName evidence="2">Uncharacterized protein</fullName>
    </submittedName>
</protein>
<feature type="coiled-coil region" evidence="1">
    <location>
        <begin position="102"/>
        <end position="129"/>
    </location>
</feature>
<dbReference type="Proteomes" id="UP000797356">
    <property type="component" value="Chromosome 16"/>
</dbReference>